<gene>
    <name evidence="3" type="ORF">ISN45_At02g036740</name>
</gene>
<feature type="domain" description="Reverse transcriptase" evidence="2">
    <location>
        <begin position="700"/>
        <end position="966"/>
    </location>
</feature>
<dbReference type="Pfam" id="PF13966">
    <property type="entry name" value="zf-RVT"/>
    <property type="match status" value="1"/>
</dbReference>
<dbReference type="Pfam" id="PF14392">
    <property type="entry name" value="zf-CCHC_4"/>
    <property type="match status" value="2"/>
</dbReference>
<dbReference type="EMBL" id="JAEFBK010000002">
    <property type="protein sequence ID" value="KAG7639344.1"/>
    <property type="molecule type" value="Genomic_DNA"/>
</dbReference>
<comment type="caution">
    <text evidence="3">The sequence shown here is derived from an EMBL/GenBank/DDBJ whole genome shotgun (WGS) entry which is preliminary data.</text>
</comment>
<feature type="region of interest" description="Disordered" evidence="1">
    <location>
        <begin position="1814"/>
        <end position="1837"/>
    </location>
</feature>
<accession>A0A8T2FX57</accession>
<dbReference type="InterPro" id="IPR025558">
    <property type="entry name" value="DUF4283"/>
</dbReference>
<dbReference type="Pfam" id="PF00078">
    <property type="entry name" value="RVT_1"/>
    <property type="match status" value="1"/>
</dbReference>
<dbReference type="PROSITE" id="PS50878">
    <property type="entry name" value="RT_POL"/>
    <property type="match status" value="1"/>
</dbReference>
<organism evidence="3 4">
    <name type="scientific">Arabidopsis thaliana x Arabidopsis arenosa</name>
    <dbReference type="NCBI Taxonomy" id="1240361"/>
    <lineage>
        <taxon>Eukaryota</taxon>
        <taxon>Viridiplantae</taxon>
        <taxon>Streptophyta</taxon>
        <taxon>Embryophyta</taxon>
        <taxon>Tracheophyta</taxon>
        <taxon>Spermatophyta</taxon>
        <taxon>Magnoliopsida</taxon>
        <taxon>eudicotyledons</taxon>
        <taxon>Gunneridae</taxon>
        <taxon>Pentapetalae</taxon>
        <taxon>rosids</taxon>
        <taxon>malvids</taxon>
        <taxon>Brassicales</taxon>
        <taxon>Brassicaceae</taxon>
        <taxon>Camelineae</taxon>
        <taxon>Arabidopsis</taxon>
    </lineage>
</organism>
<evidence type="ECO:0000313" key="4">
    <source>
        <dbReference type="Proteomes" id="UP000694240"/>
    </source>
</evidence>
<dbReference type="PANTHER" id="PTHR31286">
    <property type="entry name" value="GLYCINE-RICH CELL WALL STRUCTURAL PROTEIN 1.8-LIKE"/>
    <property type="match status" value="1"/>
</dbReference>
<dbReference type="Proteomes" id="UP000694240">
    <property type="component" value="Chromosome 2"/>
</dbReference>
<keyword evidence="4" id="KW-1185">Reference proteome</keyword>
<sequence length="1940" mass="224021">MSMDLDQAIQEMSIKDEEPLVLSNQAQFCSIERNTCSILGRFLNPSNQRMSNWILDMPRIWRLYSRVRGVALSQERFQFFFKSEDDLLEILKTGVWTQDEWCVVMERWIEKSTEEYLMFLPVWMRLRNIPVNYYTQDTIKKIASCVGKVLKVELDLEKSQAQDYIRVQVIIDVRNPLRNFKEIQLPTGEIVSVTFDYERIRKRCFLCQRLTHEKGDCDSGRPGKSSVMDGFQRSFFEKKEDKEKSDLRFPQSNHPLPSSDLDRIEGNSALSTKTNLLNSRIMSSTPSEVQSTGLVEKIRKEAKESQEHEKAYQEDCSKGIILDLDLDLDQGFNSALNEACSSGLSSRQKNPRKRKAVVIRKKLDSLEPSEKAIDTEVSKIFEFPNVFKRKKDLVASVKSECSKDVKETVVHDEPPQYQWLGYDYFHSIEPIGKSGGLAIFWKQHLEIEFLFEDKNLLDMKEVFRGQFRFDKRFIEDPNCAAAILVSWNGFLDNQSSSVMLRLVECRKAISQWKRENDFNAKSRITKLRRELDKEKSATFPSWTQISLLQDVLGDAYREEEDFWRLKSRDKWMVGGDKNSKFFQATVKANRVSNSLRFLVDENGNEQTVNREKGKIAVTFFEDLFSSSYPSSMDSVLEGFNKRVTEDMNQDLTKKVNEQEIYKAVFSINAESAPGPDGFTALFFQRQWPLVKNQIISDIELFFQTGILPEDWNHTHLCLIPKITKPARMADIRPISLCSVMYKIISKILSARLKKYLPVIVSPTQSAFVAERLVSDNIILAHEIVHNLRTNEKISKDFMVFKTDMSKAYDRVEWPFLKGILLALGFNSTWINWMMACVSSVSYSVLINGQPFGHITPHRGLRQGDPLSPFLFVLCTEALIHILNQAEKIGKISGIQFNGTGPSVNHLLFADDTLLICKASQLECAEIMHCLSQYGHISGQMINSEKSAITFGAKVNEETKQWIMNRSGIQTEGGTGKYLGLPECFQGSKQVLFGFIKEKLQSRLSGWYAKTLSQGGKDILLKSIAMAFPVYAMTCFRLSKTLCTKLTSVMMDFWWNSVQDKKKIHWIGAQKLMLPKFLGGFGFKDLQCFNQALLAKQASRLHTDSDSLLSQILKSRYYMNSDFLSATKGTRPSYAWQSILYGRELLVSGLKKIIGNGENTYVWMDNWIFDDKPRRPESLQIMVDIQLKVSQLIDPFSRNWNLNMLRDLFPWKEIQIICQQRPMASRQDSFCWFGTNHGLYTVKSEYDLCSRQVHKQMFKEAEEQPSLNPLFGKIWNLNSAPKIKVFLWKVLKGAVAVEDRLRTRGVLIEDGCSMCPEKNETLNHILFQCPLARQVWALTPMQSPNHGFGDSIFTNVNHVIGNCHNTELSPHLRYVSPWIIWILWKNRNKRLFEGIGSVSLSIVGKALEDCKEWLKAHELIFSKEPTKDLTWIPPLMNELKCNIGIAWSKKHQMAGVSWVVRNWKGRVLLHSRCSFSQISSHFDAKIKGWNYAVESMDQFKFDRVTFGASTHDIIKAMHKPNQWPALRAQIDDLLMRAKDKELWFMAMEPHHCNEGASEIAKSVITGMRWQSYVASGYPRWLQNFFEAEGQEDPALFIPHEAYVMVEATNRLSMIARPLNPRVQNLNSVVVALPRTWGLTNQVHGRILDATYVQFLFQNEIDLMMVQRKEPWLFNNWFVAATRWEVAPAHNFVTTIDLWVQIRGIPLPYVSEETVMEIAQDLGEVLMLDYHDTTSIQIAYIRVRVRFGITDRLRFFQRIVFDSGETATIRFQYERLRRICSSCFRFTHNRAYCPYRPRPLSIARERALFRDSVHRSSMNSQSQMTDSSFPIPQTPPPRISHPPLNHDEFVAAYPHLDSGRNDHIRCEGESSNFRQDLSSASNSITPRREPQYLTDRRHFEPGQSSRRHDVRDLRRGSERIGNLNQQNYVQRSGGILKPPKKR</sequence>
<evidence type="ECO:0000256" key="1">
    <source>
        <dbReference type="SAM" id="MobiDB-lite"/>
    </source>
</evidence>
<dbReference type="InterPro" id="IPR025836">
    <property type="entry name" value="Zn_knuckle_CX2CX4HX4C"/>
</dbReference>
<feature type="compositionally biased region" description="Polar residues" evidence="1">
    <location>
        <begin position="1814"/>
        <end position="1829"/>
    </location>
</feature>
<dbReference type="InterPro" id="IPR040256">
    <property type="entry name" value="At4g02000-like"/>
</dbReference>
<proteinExistence type="predicted"/>
<name>A0A8T2FX57_9BRAS</name>
<evidence type="ECO:0000313" key="3">
    <source>
        <dbReference type="EMBL" id="KAG7639344.1"/>
    </source>
</evidence>
<dbReference type="PANTHER" id="PTHR31286:SF178">
    <property type="entry name" value="DUF4283 DOMAIN-CONTAINING PROTEIN"/>
    <property type="match status" value="1"/>
</dbReference>
<dbReference type="Pfam" id="PF14111">
    <property type="entry name" value="DUF4283"/>
    <property type="match status" value="2"/>
</dbReference>
<feature type="compositionally biased region" description="Basic and acidic residues" evidence="1">
    <location>
        <begin position="1897"/>
        <end position="1916"/>
    </location>
</feature>
<reference evidence="3 4" key="1">
    <citation type="submission" date="2020-12" db="EMBL/GenBank/DDBJ databases">
        <title>Concerted genomic and epigenomic changes stabilize Arabidopsis allopolyploids.</title>
        <authorList>
            <person name="Chen Z."/>
        </authorList>
    </citation>
    <scope>NUCLEOTIDE SEQUENCE [LARGE SCALE GENOMIC DNA]</scope>
    <source>
        <strain evidence="3">Allo738</strain>
        <tissue evidence="3">Leaf</tissue>
    </source>
</reference>
<dbReference type="InterPro" id="IPR000477">
    <property type="entry name" value="RT_dom"/>
</dbReference>
<dbReference type="InterPro" id="IPR026960">
    <property type="entry name" value="RVT-Znf"/>
</dbReference>
<dbReference type="CDD" id="cd01650">
    <property type="entry name" value="RT_nLTR_like"/>
    <property type="match status" value="1"/>
</dbReference>
<feature type="region of interest" description="Disordered" evidence="1">
    <location>
        <begin position="1897"/>
        <end position="1940"/>
    </location>
</feature>
<protein>
    <submittedName>
        <fullName evidence="3">Zinc knuckle CX2CX4HX4C</fullName>
    </submittedName>
</protein>
<evidence type="ECO:0000259" key="2">
    <source>
        <dbReference type="PROSITE" id="PS50878"/>
    </source>
</evidence>
<feature type="region of interest" description="Disordered" evidence="1">
    <location>
        <begin position="240"/>
        <end position="264"/>
    </location>
</feature>